<proteinExistence type="predicted"/>
<evidence type="ECO:0000313" key="1">
    <source>
        <dbReference type="EMBL" id="MBP3959862.1"/>
    </source>
</evidence>
<organism evidence="1 2">
    <name type="scientific">Gemmata palustris</name>
    <dbReference type="NCBI Taxonomy" id="2822762"/>
    <lineage>
        <taxon>Bacteria</taxon>
        <taxon>Pseudomonadati</taxon>
        <taxon>Planctomycetota</taxon>
        <taxon>Planctomycetia</taxon>
        <taxon>Gemmatales</taxon>
        <taxon>Gemmataceae</taxon>
        <taxon>Gemmata</taxon>
    </lineage>
</organism>
<comment type="caution">
    <text evidence="1">The sequence shown here is derived from an EMBL/GenBank/DDBJ whole genome shotgun (WGS) entry which is preliminary data.</text>
</comment>
<dbReference type="Proteomes" id="UP000676565">
    <property type="component" value="Unassembled WGS sequence"/>
</dbReference>
<name>A0ABS5C2G0_9BACT</name>
<evidence type="ECO:0000313" key="2">
    <source>
        <dbReference type="Proteomes" id="UP000676565"/>
    </source>
</evidence>
<keyword evidence="2" id="KW-1185">Reference proteome</keyword>
<sequence>MTPDPESIPPVGILRCATCGKIVECSLAELHQYIKGGWPVCCSEVMTSAAAGKKPKLDPDKGKV</sequence>
<reference evidence="1 2" key="1">
    <citation type="submission" date="2021-04" db="EMBL/GenBank/DDBJ databases">
        <authorList>
            <person name="Ivanova A."/>
        </authorList>
    </citation>
    <scope>NUCLEOTIDE SEQUENCE [LARGE SCALE GENOMIC DNA]</scope>
    <source>
        <strain evidence="1 2">G18</strain>
    </source>
</reference>
<dbReference type="RefSeq" id="WP_210660709.1">
    <property type="nucleotide sequence ID" value="NZ_JAGKQQ010000001.1"/>
</dbReference>
<evidence type="ECO:0008006" key="3">
    <source>
        <dbReference type="Google" id="ProtNLM"/>
    </source>
</evidence>
<gene>
    <name evidence="1" type="ORF">J8F10_31830</name>
</gene>
<accession>A0ABS5C2G0</accession>
<protein>
    <recommendedName>
        <fullName evidence="3">Desulfoferrodoxin N-terminal domain-containing protein</fullName>
    </recommendedName>
</protein>
<dbReference type="EMBL" id="JAGKQQ010000001">
    <property type="protein sequence ID" value="MBP3959862.1"/>
    <property type="molecule type" value="Genomic_DNA"/>
</dbReference>